<evidence type="ECO:0000256" key="1">
    <source>
        <dbReference type="SAM" id="MobiDB-lite"/>
    </source>
</evidence>
<feature type="region of interest" description="Disordered" evidence="1">
    <location>
        <begin position="79"/>
        <end position="128"/>
    </location>
</feature>
<sequence length="439" mass="48131">MMADPWSILGLSADTADEKQVRSAYARLLKVHRPDADPEGFQRLRTAYEQALQWLQRRAASADEDEDWGADDLEALPEEEEAAPAAAEAPGVPPPLSPSWGEGRAPELPYHLQPPAPKPPVQRRPERDWPREWSYSIESLDRALLDGQRTSDDVAMALKALAADVVECGIPPQALDCILKDAFQGEAGLFGSHTPACLLQWLLLAGCTDLPLEALAELERAGHPTRIVLLVQKLDECLAEVLSPHTADVFFQAAGLVALHQPFVAQSMLRKLEGALATPGYAAKCERLQAGIARGLALRELAPECRTFWLRRLEHPEEACDWKAEAAVQALMNVVVLGPGWVGRPLVQGVVPADVWQKAWQYRWVQTTVFQLVRLCSPHNLRVAGFAVLGGGFLIFGAHLATKVTPDGKRHVPSGRSKVPTELQSRDEKKPEPPQPGGR</sequence>
<keyword evidence="4" id="KW-1185">Reference proteome</keyword>
<name>A0ABW0KVK6_9BACT</name>
<dbReference type="InterPro" id="IPR001623">
    <property type="entry name" value="DnaJ_domain"/>
</dbReference>
<evidence type="ECO:0000313" key="3">
    <source>
        <dbReference type="EMBL" id="MFC5457449.1"/>
    </source>
</evidence>
<proteinExistence type="predicted"/>
<dbReference type="SUPFAM" id="SSF46565">
    <property type="entry name" value="Chaperone J-domain"/>
    <property type="match status" value="1"/>
</dbReference>
<dbReference type="Gene3D" id="1.10.287.110">
    <property type="entry name" value="DnaJ domain"/>
    <property type="match status" value="1"/>
</dbReference>
<protein>
    <submittedName>
        <fullName evidence="3">J domain-containing protein</fullName>
    </submittedName>
</protein>
<dbReference type="RefSeq" id="WP_377170765.1">
    <property type="nucleotide sequence ID" value="NZ_JBHSMQ010000010.1"/>
</dbReference>
<evidence type="ECO:0000313" key="4">
    <source>
        <dbReference type="Proteomes" id="UP001596052"/>
    </source>
</evidence>
<accession>A0ABW0KVK6</accession>
<reference evidence="4" key="1">
    <citation type="journal article" date="2019" name="Int. J. Syst. Evol. Microbiol.">
        <title>The Global Catalogue of Microorganisms (GCM) 10K type strain sequencing project: providing services to taxonomists for standard genome sequencing and annotation.</title>
        <authorList>
            <consortium name="The Broad Institute Genomics Platform"/>
            <consortium name="The Broad Institute Genome Sequencing Center for Infectious Disease"/>
            <person name="Wu L."/>
            <person name="Ma J."/>
        </authorList>
    </citation>
    <scope>NUCLEOTIDE SEQUENCE [LARGE SCALE GENOMIC DNA]</scope>
    <source>
        <strain evidence="4">CGMCC 4.1469</strain>
    </source>
</reference>
<dbReference type="EMBL" id="JBHSMQ010000010">
    <property type="protein sequence ID" value="MFC5457449.1"/>
    <property type="molecule type" value="Genomic_DNA"/>
</dbReference>
<dbReference type="SMART" id="SM00271">
    <property type="entry name" value="DnaJ"/>
    <property type="match status" value="1"/>
</dbReference>
<feature type="domain" description="J" evidence="2">
    <location>
        <begin position="4"/>
        <end position="69"/>
    </location>
</feature>
<organism evidence="3 4">
    <name type="scientific">Prosthecobacter fluviatilis</name>
    <dbReference type="NCBI Taxonomy" id="445931"/>
    <lineage>
        <taxon>Bacteria</taxon>
        <taxon>Pseudomonadati</taxon>
        <taxon>Verrucomicrobiota</taxon>
        <taxon>Verrucomicrobiia</taxon>
        <taxon>Verrucomicrobiales</taxon>
        <taxon>Verrucomicrobiaceae</taxon>
        <taxon>Prosthecobacter</taxon>
    </lineage>
</organism>
<feature type="region of interest" description="Disordered" evidence="1">
    <location>
        <begin position="405"/>
        <end position="439"/>
    </location>
</feature>
<gene>
    <name evidence="3" type="ORF">ACFQDI_21460</name>
</gene>
<dbReference type="InterPro" id="IPR036869">
    <property type="entry name" value="J_dom_sf"/>
</dbReference>
<dbReference type="PROSITE" id="PS50076">
    <property type="entry name" value="DNAJ_2"/>
    <property type="match status" value="1"/>
</dbReference>
<evidence type="ECO:0000259" key="2">
    <source>
        <dbReference type="PROSITE" id="PS50076"/>
    </source>
</evidence>
<feature type="compositionally biased region" description="Pro residues" evidence="1">
    <location>
        <begin position="112"/>
        <end position="122"/>
    </location>
</feature>
<comment type="caution">
    <text evidence="3">The sequence shown here is derived from an EMBL/GenBank/DDBJ whole genome shotgun (WGS) entry which is preliminary data.</text>
</comment>
<dbReference type="Proteomes" id="UP001596052">
    <property type="component" value="Unassembled WGS sequence"/>
</dbReference>